<sequence length="493" mass="55489">MPATLHYRPAGIQPSDFSHTPASRKVSGVTEGYAKRQYAGHDALRNTTLATYFRHPSRKTGRESPLLPHSLNMNSLPSTLPDDLVRLAGTLRSGIATVPRIQLFRPQDRAAARSAMDEGLELFYILRTGATLRNPSCLRHWSNVISGDVRFWHCFIEDDDIDWEVQDTDKHRDNGTRNGSPIWSYTLRNPSHLLSVLGDVNALPLLQTLDVNISIDDEDEHIEDEEENLLGFQAHVLPSFLVEGGAPVLRHLKLVAAVLANPNTILSLKGLTYLELDPGELTINNDIFPRSRRFWSCSQTNTAPRPPNSIPLLSLQDLRLNGYVTNITTLYRTIQLPPTVRTQLIPYRRSTGNYLNHLHASVELVGKYLRSEGVPRFRSAILGSYQHLDLCFSEKRICPDVFIKEDTEYPLFSTVPSCSGQKDIRRVFTMLFRLLPFGHLESLDADQAMYDYADALVARPNAVPTEFTAATWRRVLSLLPNKMRLSVGVNNAT</sequence>
<dbReference type="OrthoDB" id="3235815at2759"/>
<evidence type="ECO:0000313" key="2">
    <source>
        <dbReference type="EMBL" id="TFL04480.1"/>
    </source>
</evidence>
<feature type="region of interest" description="Disordered" evidence="1">
    <location>
        <begin position="1"/>
        <end position="23"/>
    </location>
</feature>
<dbReference type="EMBL" id="ML178818">
    <property type="protein sequence ID" value="TFL04480.1"/>
    <property type="molecule type" value="Genomic_DNA"/>
</dbReference>
<keyword evidence="3" id="KW-1185">Reference proteome</keyword>
<reference evidence="2 3" key="1">
    <citation type="journal article" date="2019" name="Nat. Ecol. Evol.">
        <title>Megaphylogeny resolves global patterns of mushroom evolution.</title>
        <authorList>
            <person name="Varga T."/>
            <person name="Krizsan K."/>
            <person name="Foldi C."/>
            <person name="Dima B."/>
            <person name="Sanchez-Garcia M."/>
            <person name="Sanchez-Ramirez S."/>
            <person name="Szollosi G.J."/>
            <person name="Szarkandi J.G."/>
            <person name="Papp V."/>
            <person name="Albert L."/>
            <person name="Andreopoulos W."/>
            <person name="Angelini C."/>
            <person name="Antonin V."/>
            <person name="Barry K.W."/>
            <person name="Bougher N.L."/>
            <person name="Buchanan P."/>
            <person name="Buyck B."/>
            <person name="Bense V."/>
            <person name="Catcheside P."/>
            <person name="Chovatia M."/>
            <person name="Cooper J."/>
            <person name="Damon W."/>
            <person name="Desjardin D."/>
            <person name="Finy P."/>
            <person name="Geml J."/>
            <person name="Haridas S."/>
            <person name="Hughes K."/>
            <person name="Justo A."/>
            <person name="Karasinski D."/>
            <person name="Kautmanova I."/>
            <person name="Kiss B."/>
            <person name="Kocsube S."/>
            <person name="Kotiranta H."/>
            <person name="LaButti K.M."/>
            <person name="Lechner B.E."/>
            <person name="Liimatainen K."/>
            <person name="Lipzen A."/>
            <person name="Lukacs Z."/>
            <person name="Mihaltcheva S."/>
            <person name="Morgado L.N."/>
            <person name="Niskanen T."/>
            <person name="Noordeloos M.E."/>
            <person name="Ohm R.A."/>
            <person name="Ortiz-Santana B."/>
            <person name="Ovrebo C."/>
            <person name="Racz N."/>
            <person name="Riley R."/>
            <person name="Savchenko A."/>
            <person name="Shiryaev A."/>
            <person name="Soop K."/>
            <person name="Spirin V."/>
            <person name="Szebenyi C."/>
            <person name="Tomsovsky M."/>
            <person name="Tulloss R.E."/>
            <person name="Uehling J."/>
            <person name="Grigoriev I.V."/>
            <person name="Vagvolgyi C."/>
            <person name="Papp T."/>
            <person name="Martin F.M."/>
            <person name="Miettinen O."/>
            <person name="Hibbett D.S."/>
            <person name="Nagy L.G."/>
        </authorList>
    </citation>
    <scope>NUCLEOTIDE SEQUENCE [LARGE SCALE GENOMIC DNA]</scope>
    <source>
        <strain evidence="2 3">CBS 309.79</strain>
    </source>
</reference>
<organism evidence="2 3">
    <name type="scientific">Pterulicium gracile</name>
    <dbReference type="NCBI Taxonomy" id="1884261"/>
    <lineage>
        <taxon>Eukaryota</taxon>
        <taxon>Fungi</taxon>
        <taxon>Dikarya</taxon>
        <taxon>Basidiomycota</taxon>
        <taxon>Agaricomycotina</taxon>
        <taxon>Agaricomycetes</taxon>
        <taxon>Agaricomycetidae</taxon>
        <taxon>Agaricales</taxon>
        <taxon>Pleurotineae</taxon>
        <taxon>Pterulaceae</taxon>
        <taxon>Pterulicium</taxon>
    </lineage>
</organism>
<dbReference type="Proteomes" id="UP000305067">
    <property type="component" value="Unassembled WGS sequence"/>
</dbReference>
<protein>
    <submittedName>
        <fullName evidence="2">Uncharacterized protein</fullName>
    </submittedName>
</protein>
<evidence type="ECO:0000313" key="3">
    <source>
        <dbReference type="Proteomes" id="UP000305067"/>
    </source>
</evidence>
<dbReference type="AlphaFoldDB" id="A0A5C3QUF4"/>
<evidence type="ECO:0000256" key="1">
    <source>
        <dbReference type="SAM" id="MobiDB-lite"/>
    </source>
</evidence>
<proteinExistence type="predicted"/>
<accession>A0A5C3QUF4</accession>
<name>A0A5C3QUF4_9AGAR</name>
<gene>
    <name evidence="2" type="ORF">BDV98DRAFT_590276</name>
</gene>